<feature type="compositionally biased region" description="Basic and acidic residues" evidence="1">
    <location>
        <begin position="35"/>
        <end position="47"/>
    </location>
</feature>
<feature type="region of interest" description="Disordered" evidence="1">
    <location>
        <begin position="26"/>
        <end position="47"/>
    </location>
</feature>
<organism evidence="2 3">
    <name type="scientific">Microlunatus phosphovorus (strain ATCC 700054 / DSM 10555 / JCM 9379 / NBRC 101784 / NCIMB 13414 / VKM Ac-1990 / NM-1)</name>
    <dbReference type="NCBI Taxonomy" id="1032480"/>
    <lineage>
        <taxon>Bacteria</taxon>
        <taxon>Bacillati</taxon>
        <taxon>Actinomycetota</taxon>
        <taxon>Actinomycetes</taxon>
        <taxon>Propionibacteriales</taxon>
        <taxon>Propionibacteriaceae</taxon>
        <taxon>Microlunatus</taxon>
    </lineage>
</organism>
<sequence length="75" mass="8440">MSTRRLRQRRLRHRCAPGIPRRSWDVSTLASGAPARDRRPDGPDVLRSEDIIPGAAKDPCLDGLVSLLLSVTMYW</sequence>
<gene>
    <name evidence="2" type="ordered locus">MLP_38500</name>
</gene>
<dbReference type="Proteomes" id="UP000007947">
    <property type="component" value="Chromosome"/>
</dbReference>
<dbReference type="KEGG" id="mph:MLP_38500"/>
<dbReference type="EMBL" id="AP012204">
    <property type="protein sequence ID" value="BAK36864.1"/>
    <property type="molecule type" value="Genomic_DNA"/>
</dbReference>
<proteinExistence type="predicted"/>
<evidence type="ECO:0000256" key="1">
    <source>
        <dbReference type="SAM" id="MobiDB-lite"/>
    </source>
</evidence>
<protein>
    <submittedName>
        <fullName evidence="2">Uncharacterized protein</fullName>
    </submittedName>
</protein>
<reference evidence="2 3" key="1">
    <citation type="submission" date="2011-05" db="EMBL/GenBank/DDBJ databases">
        <title>Whole genome sequence of Microlunatus phosphovorus NM-1.</title>
        <authorList>
            <person name="Hosoyama A."/>
            <person name="Sasaki K."/>
            <person name="Harada T."/>
            <person name="Igarashi R."/>
            <person name="Kawakoshi A."/>
            <person name="Sasagawa M."/>
            <person name="Fukada J."/>
            <person name="Nakamura S."/>
            <person name="Katano Y."/>
            <person name="Hanada S."/>
            <person name="Kamagata Y."/>
            <person name="Nakamura N."/>
            <person name="Yamazaki S."/>
            <person name="Fujita N."/>
        </authorList>
    </citation>
    <scope>NUCLEOTIDE SEQUENCE [LARGE SCALE GENOMIC DNA]</scope>
    <source>
        <strain evidence="3">ATCC 700054 / DSM 10555 / JCM 9379 / NBRC 101784 / NCIMB 13414 / VKM Ac-1990 / NM-1</strain>
    </source>
</reference>
<accession>F5XQ33</accession>
<evidence type="ECO:0000313" key="3">
    <source>
        <dbReference type="Proteomes" id="UP000007947"/>
    </source>
</evidence>
<dbReference type="HOGENOM" id="CLU_2667016_0_0_11"/>
<name>F5XQ33_MICPN</name>
<dbReference type="AlphaFoldDB" id="F5XQ33"/>
<keyword evidence="3" id="KW-1185">Reference proteome</keyword>
<evidence type="ECO:0000313" key="2">
    <source>
        <dbReference type="EMBL" id="BAK36864.1"/>
    </source>
</evidence>
<dbReference type="STRING" id="1032480.MLP_38500"/>